<keyword evidence="2" id="KW-0812">Transmembrane</keyword>
<feature type="region of interest" description="Disordered" evidence="1">
    <location>
        <begin position="226"/>
        <end position="276"/>
    </location>
</feature>
<feature type="compositionally biased region" description="Polar residues" evidence="1">
    <location>
        <begin position="316"/>
        <end position="331"/>
    </location>
</feature>
<organism evidence="3 4">
    <name type="scientific">Absidia repens</name>
    <dbReference type="NCBI Taxonomy" id="90262"/>
    <lineage>
        <taxon>Eukaryota</taxon>
        <taxon>Fungi</taxon>
        <taxon>Fungi incertae sedis</taxon>
        <taxon>Mucoromycota</taxon>
        <taxon>Mucoromycotina</taxon>
        <taxon>Mucoromycetes</taxon>
        <taxon>Mucorales</taxon>
        <taxon>Cunninghamellaceae</taxon>
        <taxon>Absidia</taxon>
    </lineage>
</organism>
<feature type="transmembrane region" description="Helical" evidence="2">
    <location>
        <begin position="6"/>
        <end position="29"/>
    </location>
</feature>
<dbReference type="InterPro" id="IPR023393">
    <property type="entry name" value="START-like_dom_sf"/>
</dbReference>
<evidence type="ECO:0000313" key="3">
    <source>
        <dbReference type="EMBL" id="ORZ25476.1"/>
    </source>
</evidence>
<dbReference type="OrthoDB" id="2264734at2759"/>
<dbReference type="InterPro" id="IPR019587">
    <property type="entry name" value="Polyketide_cyclase/dehydratase"/>
</dbReference>
<comment type="caution">
    <text evidence="3">The sequence shown here is derived from an EMBL/GenBank/DDBJ whole genome shotgun (WGS) entry which is preliminary data.</text>
</comment>
<evidence type="ECO:0000313" key="4">
    <source>
        <dbReference type="Proteomes" id="UP000193560"/>
    </source>
</evidence>
<dbReference type="EMBL" id="MCGE01000001">
    <property type="protein sequence ID" value="ORZ25476.1"/>
    <property type="molecule type" value="Genomic_DNA"/>
</dbReference>
<evidence type="ECO:0000256" key="1">
    <source>
        <dbReference type="SAM" id="MobiDB-lite"/>
    </source>
</evidence>
<proteinExistence type="predicted"/>
<sequence>MVSQVTQIIIAVLIIPCIPLLIYVIGILIPESHIVSRTITYKTRPERLWQLLTDVQQYPTWRPKLETVSIDSTTPATLDEGKRVVFVEHSKRHRRTVILHVEQQPMKTMLRVLEERITTAVSLRSPVPTRPHVPTFSGSWTFELKYHNQKLRRSSSSNSSSGSGSTSNNSSDDANNTNTTDVQLKITEQGVIKKPLVRLSNMLLFGYHRRIDRFMKDLEKRIEQDHQQLTDNDDDDDDQDKALLDKDYSNTSSTTTGDGHTTIDENDKTDRPQFKSADNSAFCNETYQQATTAEATLSLLTNDLLNKDLDGTGLNQDDQSNGSRMVTGQRQSTLTKSSSTKVLDKDWDLVSEIYERQKA</sequence>
<name>A0A1X2J0X7_9FUNG</name>
<dbReference type="Pfam" id="PF10604">
    <property type="entry name" value="Polyketide_cyc2"/>
    <property type="match status" value="1"/>
</dbReference>
<dbReference type="Gene3D" id="3.30.530.20">
    <property type="match status" value="1"/>
</dbReference>
<accession>A0A1X2J0X7</accession>
<dbReference type="SUPFAM" id="SSF55961">
    <property type="entry name" value="Bet v1-like"/>
    <property type="match status" value="1"/>
</dbReference>
<feature type="compositionally biased region" description="Low complexity" evidence="1">
    <location>
        <begin position="154"/>
        <end position="178"/>
    </location>
</feature>
<feature type="compositionally biased region" description="Low complexity" evidence="1">
    <location>
        <begin position="251"/>
        <end position="260"/>
    </location>
</feature>
<keyword evidence="4" id="KW-1185">Reference proteome</keyword>
<dbReference type="AlphaFoldDB" id="A0A1X2J0X7"/>
<keyword evidence="2" id="KW-0472">Membrane</keyword>
<protein>
    <submittedName>
        <fullName evidence="3">Uncharacterized protein</fullName>
    </submittedName>
</protein>
<reference evidence="3 4" key="1">
    <citation type="submission" date="2016-07" db="EMBL/GenBank/DDBJ databases">
        <title>Pervasive Adenine N6-methylation of Active Genes in Fungi.</title>
        <authorList>
            <consortium name="DOE Joint Genome Institute"/>
            <person name="Mondo S.J."/>
            <person name="Dannebaum R.O."/>
            <person name="Kuo R.C."/>
            <person name="Labutti K."/>
            <person name="Haridas S."/>
            <person name="Kuo A."/>
            <person name="Salamov A."/>
            <person name="Ahrendt S.R."/>
            <person name="Lipzen A."/>
            <person name="Sullivan W."/>
            <person name="Andreopoulos W.B."/>
            <person name="Clum A."/>
            <person name="Lindquist E."/>
            <person name="Daum C."/>
            <person name="Ramamoorthy G.K."/>
            <person name="Gryganskyi A."/>
            <person name="Culley D."/>
            <person name="Magnuson J.K."/>
            <person name="James T.Y."/>
            <person name="O'Malley M.A."/>
            <person name="Stajich J.E."/>
            <person name="Spatafora J.W."/>
            <person name="Visel A."/>
            <person name="Grigoriev I.V."/>
        </authorList>
    </citation>
    <scope>NUCLEOTIDE SEQUENCE [LARGE SCALE GENOMIC DNA]</scope>
    <source>
        <strain evidence="3 4">NRRL 1336</strain>
    </source>
</reference>
<dbReference type="Proteomes" id="UP000193560">
    <property type="component" value="Unassembled WGS sequence"/>
</dbReference>
<evidence type="ECO:0000256" key="2">
    <source>
        <dbReference type="SAM" id="Phobius"/>
    </source>
</evidence>
<keyword evidence="2" id="KW-1133">Transmembrane helix</keyword>
<feature type="region of interest" description="Disordered" evidence="1">
    <location>
        <begin position="151"/>
        <end position="178"/>
    </location>
</feature>
<feature type="compositionally biased region" description="Basic and acidic residues" evidence="1">
    <location>
        <begin position="261"/>
        <end position="273"/>
    </location>
</feature>
<feature type="region of interest" description="Disordered" evidence="1">
    <location>
        <begin position="311"/>
        <end position="338"/>
    </location>
</feature>
<gene>
    <name evidence="3" type="ORF">BCR42DRAFT_400245</name>
</gene>